<reference evidence="3 4" key="1">
    <citation type="submission" date="2014-03" db="EMBL/GenBank/DDBJ databases">
        <title>Genomics of Bifidobacteria.</title>
        <authorList>
            <person name="Ventura M."/>
            <person name="Milani C."/>
            <person name="Lugli G.A."/>
        </authorList>
    </citation>
    <scope>NUCLEOTIDE SEQUENCE [LARGE SCALE GENOMIC DNA]</scope>
    <source>
        <strain evidence="3 4">DSM 22767</strain>
    </source>
</reference>
<dbReference type="OrthoDB" id="3742900at2"/>
<dbReference type="InterPro" id="IPR045931">
    <property type="entry name" value="DUF6350"/>
</dbReference>
<evidence type="ECO:0000313" key="3">
    <source>
        <dbReference type="EMBL" id="KFI46564.1"/>
    </source>
</evidence>
<feature type="region of interest" description="Disordered" evidence="1">
    <location>
        <begin position="423"/>
        <end position="489"/>
    </location>
</feature>
<feature type="transmembrane region" description="Helical" evidence="2">
    <location>
        <begin position="255"/>
        <end position="274"/>
    </location>
</feature>
<keyword evidence="2" id="KW-0472">Membrane</keyword>
<feature type="transmembrane region" description="Helical" evidence="2">
    <location>
        <begin position="286"/>
        <end position="305"/>
    </location>
</feature>
<dbReference type="AlphaFoldDB" id="A0A086ZJ64"/>
<feature type="transmembrane region" description="Helical" evidence="2">
    <location>
        <begin position="99"/>
        <end position="116"/>
    </location>
</feature>
<feature type="transmembrane region" description="Helical" evidence="2">
    <location>
        <begin position="73"/>
        <end position="92"/>
    </location>
</feature>
<feature type="transmembrane region" description="Helical" evidence="2">
    <location>
        <begin position="128"/>
        <end position="151"/>
    </location>
</feature>
<comment type="caution">
    <text evidence="3">The sequence shown here is derived from an EMBL/GenBank/DDBJ whole genome shotgun (WGS) entry which is preliminary data.</text>
</comment>
<keyword evidence="4" id="KW-1185">Reference proteome</keyword>
<feature type="compositionally biased region" description="Polar residues" evidence="1">
    <location>
        <begin position="440"/>
        <end position="470"/>
    </location>
</feature>
<feature type="compositionally biased region" description="Polar residues" evidence="1">
    <location>
        <begin position="423"/>
        <end position="433"/>
    </location>
</feature>
<feature type="transmembrane region" description="Helical" evidence="2">
    <location>
        <begin position="12"/>
        <end position="37"/>
    </location>
</feature>
<organism evidence="3 4">
    <name type="scientific">Bifidobacterium bohemicum DSM 22767</name>
    <dbReference type="NCBI Taxonomy" id="1437606"/>
    <lineage>
        <taxon>Bacteria</taxon>
        <taxon>Bacillati</taxon>
        <taxon>Actinomycetota</taxon>
        <taxon>Actinomycetes</taxon>
        <taxon>Bifidobacteriales</taxon>
        <taxon>Bifidobacteriaceae</taxon>
        <taxon>Bifidobacterium</taxon>
    </lineage>
</organism>
<feature type="transmembrane region" description="Helical" evidence="2">
    <location>
        <begin position="385"/>
        <end position="410"/>
    </location>
</feature>
<evidence type="ECO:0000313" key="4">
    <source>
        <dbReference type="Proteomes" id="UP000029096"/>
    </source>
</evidence>
<name>A0A086ZJ64_9BIFI</name>
<proteinExistence type="predicted"/>
<feature type="transmembrane region" description="Helical" evidence="2">
    <location>
        <begin position="172"/>
        <end position="201"/>
    </location>
</feature>
<keyword evidence="2" id="KW-0812">Transmembrane</keyword>
<evidence type="ECO:0000256" key="2">
    <source>
        <dbReference type="SAM" id="Phobius"/>
    </source>
</evidence>
<accession>A0A086ZJ64</accession>
<dbReference type="eggNOG" id="ENOG5033EIZ">
    <property type="taxonomic scope" value="Bacteria"/>
</dbReference>
<dbReference type="Pfam" id="PF19877">
    <property type="entry name" value="DUF6350"/>
    <property type="match status" value="1"/>
</dbReference>
<dbReference type="Proteomes" id="UP000029096">
    <property type="component" value="Unassembled WGS sequence"/>
</dbReference>
<evidence type="ECO:0000256" key="1">
    <source>
        <dbReference type="SAM" id="MobiDB-lite"/>
    </source>
</evidence>
<feature type="transmembrane region" description="Helical" evidence="2">
    <location>
        <begin position="333"/>
        <end position="354"/>
    </location>
</feature>
<protein>
    <submittedName>
        <fullName evidence="3">Uncharacterized protein</fullName>
    </submittedName>
</protein>
<dbReference type="EMBL" id="JGYP01000001">
    <property type="protein sequence ID" value="KFI46564.1"/>
    <property type="molecule type" value="Genomic_DNA"/>
</dbReference>
<keyword evidence="2" id="KW-1133">Transmembrane helix</keyword>
<feature type="transmembrane region" description="Helical" evidence="2">
    <location>
        <begin position="221"/>
        <end position="243"/>
    </location>
</feature>
<sequence>MNNHKRPWLRGIVIAFVSMAIFTVTLGVFMSLMLLVISIEEGGGPLSDFSVSLTLAIVLLSQGIGFVSGTVRLTIVPLLLTFLLIWLICTLTRRISTNWQSFCTGLVTWVLTMFVFSQNVLVTLCDPLWMQAIKSAAIFSLGFSWGAVPWRSLAKQAKKLMAEHLSLMTLKAVMFCLVNALIVLGIFTVCGLFTVGAWTVHGSHAVVRVFNMTAMQTGSRILTSICAVAWLPNLMAWAVSWLFGSGFSIGDLATFTLWSGGATGLPAIPAFAIFPEQVNNGQLRILFVSIPMLVSFVIGVIEMFLPTEFAISAGKPDQDWHGSNRLRHLVGQFISPLASFAVTTALLAACQFLFFRLSSGALGEHRLAYIGPEARTATSIIVKTIGIGFFCAWLVAVMVVGAVITIRIVARYIRGNAQVFQNTDAKPDTSTANPGDEPSINPQQTGPTQSNTSLTNSAEPSSNISAVDDNTSVHKNVDEITNLSDTPTS</sequence>
<feature type="compositionally biased region" description="Polar residues" evidence="1">
    <location>
        <begin position="479"/>
        <end position="489"/>
    </location>
</feature>
<dbReference type="RefSeq" id="WP_052118081.1">
    <property type="nucleotide sequence ID" value="NZ_JDUS01000001.1"/>
</dbReference>
<gene>
    <name evidence="3" type="ORF">BBOH_0033</name>
</gene>
<dbReference type="STRING" id="1437606.BBOH_0033"/>